<dbReference type="PANTHER" id="PTHR10357:SF215">
    <property type="entry name" value="ALPHA-AMYLASE 1"/>
    <property type="match status" value="1"/>
</dbReference>
<dbReference type="Pfam" id="PF16738">
    <property type="entry name" value="CBM26"/>
    <property type="match status" value="2"/>
</dbReference>
<dbReference type="InterPro" id="IPR031965">
    <property type="entry name" value="CBM26"/>
</dbReference>
<reference evidence="5 6" key="1">
    <citation type="journal article" date="2008" name="Proc. Natl. Acad. Sci. U.S.A.">
        <title>The genome of Cyanothece 51142, a unicellular diazotrophic cyanobacterium important in the marine nitrogen cycle.</title>
        <authorList>
            <person name="Welsh E.A."/>
            <person name="Liberton M."/>
            <person name="Stoeckel J."/>
            <person name="Loh T."/>
            <person name="Elvitigala T."/>
            <person name="Wang C."/>
            <person name="Wollam A."/>
            <person name="Fulton R.S."/>
            <person name="Clifton S.W."/>
            <person name="Jacobs J.M."/>
            <person name="Aurora R."/>
            <person name="Ghosh B.K."/>
            <person name="Sherman L.A."/>
            <person name="Smith R.D."/>
            <person name="Wilson R.K."/>
            <person name="Pakrasi H.B."/>
        </authorList>
    </citation>
    <scope>NUCLEOTIDE SEQUENCE [LARGE SCALE GENOMIC DNA]</scope>
    <source>
        <strain evidence="6">ATCC 51142 / BH68</strain>
    </source>
</reference>
<name>B1WV27_CROS5</name>
<dbReference type="AlphaFoldDB" id="B1WV27"/>
<dbReference type="HOGENOM" id="CLU_007947_1_0_3"/>
<dbReference type="InterPro" id="IPR059177">
    <property type="entry name" value="GH29D-like_dom"/>
</dbReference>
<dbReference type="InterPro" id="IPR017853">
    <property type="entry name" value="GH"/>
</dbReference>
<dbReference type="Pfam" id="PF00128">
    <property type="entry name" value="Alpha-amylase"/>
    <property type="match status" value="1"/>
</dbReference>
<sequence length="983" mass="111866">MIGWLYHYIRATENMADLLVYFKRPNSWQQTINIYYWDTSPSSESISWPGVAMTDEGNDWYSYRFSGVDKATLIFNDGQGKQTRDLQREEDGWYFNNKWYDRNPETPITPLVVHFKRPTSWQQTVNIYYWNASPSSESVSWPGVAMTAEDNDWYRYDFSEVDTANIIFNDGSSRQTDNLRRNREGWFFNNSWYDQNPQRPDIPVITVMPKGATYQESQHITLISSNPDDAIYYTTDGTTPTIESNLYQQPILIETNTTLRCIGRNALGEMGAIFEFIYTIDPNADFRKPTITASEDSGNYQEAISPRFTITDPRETPIIAYYTNDGTEPTTHSNIYVQGNAINGLTGPKMILDTTTNVRFLIIDGAGNETYADFYYSVGSQVEEGDFRAETIYFLITTRFYDGDPSNNFFCRDRIKFNAAGEAEDPHWRGDFKGLIQKLDYIKDLGFTAIWITPPIENRSGLDYHGYHGYDWTKIDPRLESPDATYQDLINEAHARGIKIIQDVVVNHSCQYGIRGKVWIDHLPIKYFVPQGSQQGQVNYGPYQGNLGNYQSEFKEDNDNPVAPDWFKERQTSDAEGVVPLVDPLTGETVPKEGYNPNRFFGIDANNLDPEWYHQDGFMAGGDWENVSIQTKHLAGDTIDLATRRDNVKDYLINAICRYLDMGVDALRIDTVKHVERNNLLEYINAWKTHKPGLFVFGENLVKGTGWGDLFGDDNAPSFLRPWWYTRLGDDPKDPNSGEDSGFSVLDFSLFSTFRDNVSRGSFSGIGAILANDWVYGDATTLVTFLQNHDVGPDNDFRFRFQGNTEWAAATYNLLWTIRGIPCLYFGEEIEFMKGKPQDIIGNDDTLDETGRAYYGPHLEDDTIQTTQSHPLYQHIKRLNLIRSCIPALQKGTMSQVNEWGNAMSFVREDQASNSYVAVGLTIGSEQQITINNVKNGIYCDAVTGKKIDVNNNTLSFLVRANSAGIYVLNGEGKIGEDGVYLT</sequence>
<evidence type="ECO:0000259" key="4">
    <source>
        <dbReference type="SMART" id="SM00642"/>
    </source>
</evidence>
<dbReference type="KEGG" id="cyt:cce_2876"/>
<dbReference type="EMBL" id="CP000806">
    <property type="protein sequence ID" value="ACB52224.1"/>
    <property type="molecule type" value="Genomic_DNA"/>
</dbReference>
<organism evidence="5 6">
    <name type="scientific">Crocosphaera subtropica (strain ATCC 51142 / BH68)</name>
    <name type="common">Cyanothece sp. (strain ATCC 51142)</name>
    <dbReference type="NCBI Taxonomy" id="43989"/>
    <lineage>
        <taxon>Bacteria</taxon>
        <taxon>Bacillati</taxon>
        <taxon>Cyanobacteriota</taxon>
        <taxon>Cyanophyceae</taxon>
        <taxon>Oscillatoriophycideae</taxon>
        <taxon>Chroococcales</taxon>
        <taxon>Aphanothecaceae</taxon>
        <taxon>Crocosphaera</taxon>
        <taxon>Crocosphaera subtropica</taxon>
    </lineage>
</organism>
<dbReference type="GO" id="GO:0005975">
    <property type="term" value="P:carbohydrate metabolic process"/>
    <property type="evidence" value="ECO:0007669"/>
    <property type="project" value="InterPro"/>
</dbReference>
<dbReference type="InterPro" id="IPR006047">
    <property type="entry name" value="GH13_cat_dom"/>
</dbReference>
<dbReference type="CDD" id="cd11339">
    <property type="entry name" value="AmyAc_bac_CMD_like_2"/>
    <property type="match status" value="1"/>
</dbReference>
<dbReference type="CAZy" id="GH13">
    <property type="family name" value="Glycoside Hydrolase Family 13"/>
</dbReference>
<dbReference type="Pfam" id="PF13290">
    <property type="entry name" value="CHB_HEX_C_1"/>
    <property type="match status" value="2"/>
</dbReference>
<dbReference type="Gene3D" id="3.20.20.80">
    <property type="entry name" value="Glycosidases"/>
    <property type="match status" value="2"/>
</dbReference>
<dbReference type="eggNOG" id="COG0366">
    <property type="taxonomic scope" value="Bacteria"/>
</dbReference>
<dbReference type="InterPro" id="IPR013783">
    <property type="entry name" value="Ig-like_fold"/>
</dbReference>
<dbReference type="SMART" id="SM00642">
    <property type="entry name" value="Aamy"/>
    <property type="match status" value="1"/>
</dbReference>
<keyword evidence="2" id="KW-0479">Metal-binding</keyword>
<proteinExistence type="predicted"/>
<accession>B1WV27</accession>
<keyword evidence="3" id="KW-0732">Signal</keyword>
<gene>
    <name evidence="5" type="ordered locus">cce_2876</name>
</gene>
<evidence type="ECO:0000256" key="3">
    <source>
        <dbReference type="ARBA" id="ARBA00022729"/>
    </source>
</evidence>
<comment type="cofactor">
    <cofactor evidence="1">
        <name>Ca(2+)</name>
        <dbReference type="ChEBI" id="CHEBI:29108"/>
    </cofactor>
</comment>
<dbReference type="GO" id="GO:0046872">
    <property type="term" value="F:metal ion binding"/>
    <property type="evidence" value="ECO:0007669"/>
    <property type="project" value="UniProtKB-KW"/>
</dbReference>
<evidence type="ECO:0000256" key="2">
    <source>
        <dbReference type="ARBA" id="ARBA00022723"/>
    </source>
</evidence>
<dbReference type="STRING" id="43989.cce_2876"/>
<dbReference type="SUPFAM" id="SSF51445">
    <property type="entry name" value="(Trans)glycosidases"/>
    <property type="match status" value="1"/>
</dbReference>
<dbReference type="Proteomes" id="UP000001203">
    <property type="component" value="Chromosome circular"/>
</dbReference>
<dbReference type="PANTHER" id="PTHR10357">
    <property type="entry name" value="ALPHA-AMYLASE FAMILY MEMBER"/>
    <property type="match status" value="1"/>
</dbReference>
<dbReference type="Gene3D" id="2.60.40.10">
    <property type="entry name" value="Immunoglobulins"/>
    <property type="match status" value="2"/>
</dbReference>
<dbReference type="CAZy" id="CBM26">
    <property type="family name" value="Carbohydrate-Binding Module Family 26"/>
</dbReference>
<evidence type="ECO:0000256" key="1">
    <source>
        <dbReference type="ARBA" id="ARBA00001913"/>
    </source>
</evidence>
<evidence type="ECO:0000313" key="5">
    <source>
        <dbReference type="EMBL" id="ACB52224.1"/>
    </source>
</evidence>
<dbReference type="eggNOG" id="COG3291">
    <property type="taxonomic scope" value="Bacteria"/>
</dbReference>
<feature type="domain" description="Glycosyl hydrolase family 13 catalytic" evidence="4">
    <location>
        <begin position="394"/>
        <end position="883"/>
    </location>
</feature>
<evidence type="ECO:0000313" key="6">
    <source>
        <dbReference type="Proteomes" id="UP000001203"/>
    </source>
</evidence>
<protein>
    <recommendedName>
        <fullName evidence="4">Glycosyl hydrolase family 13 catalytic domain-containing protein</fullName>
    </recommendedName>
</protein>
<keyword evidence="6" id="KW-1185">Reference proteome</keyword>